<protein>
    <submittedName>
        <fullName evidence="9">IS5/IS1182 family transposase</fullName>
    </submittedName>
</protein>
<dbReference type="InterPro" id="IPR008490">
    <property type="entry name" value="Transposase_InsH_N"/>
</dbReference>
<comment type="similarity">
    <text evidence="2">Belongs to the transposase 11 family.</text>
</comment>
<dbReference type="NCBIfam" id="NF033581">
    <property type="entry name" value="transpos_IS5_4"/>
    <property type="match status" value="1"/>
</dbReference>
<comment type="caution">
    <text evidence="9">The sequence shown here is derived from an EMBL/GenBank/DDBJ whole genome shotgun (WGS) entry which is preliminary data.</text>
</comment>
<dbReference type="AlphaFoldDB" id="A0A212A6K5"/>
<proteinExistence type="inferred from homology"/>
<dbReference type="OrthoDB" id="9774608at2"/>
<keyword evidence="4" id="KW-0238">DNA-binding</keyword>
<dbReference type="GO" id="GO:0004803">
    <property type="term" value="F:transposase activity"/>
    <property type="evidence" value="ECO:0007669"/>
    <property type="project" value="InterPro"/>
</dbReference>
<dbReference type="InterPro" id="IPR047959">
    <property type="entry name" value="Transpos_IS5"/>
</dbReference>
<feature type="compositionally biased region" description="Basic residues" evidence="6">
    <location>
        <begin position="192"/>
        <end position="202"/>
    </location>
</feature>
<dbReference type="GO" id="GO:0003677">
    <property type="term" value="F:DNA binding"/>
    <property type="evidence" value="ECO:0007669"/>
    <property type="project" value="UniProtKB-KW"/>
</dbReference>
<feature type="region of interest" description="Disordered" evidence="6">
    <location>
        <begin position="271"/>
        <end position="291"/>
    </location>
</feature>
<feature type="domain" description="Transposase InsH N-terminal" evidence="8">
    <location>
        <begin position="14"/>
        <end position="114"/>
    </location>
</feature>
<evidence type="ECO:0000259" key="7">
    <source>
        <dbReference type="Pfam" id="PF01609"/>
    </source>
</evidence>
<feature type="compositionally biased region" description="Polar residues" evidence="6">
    <location>
        <begin position="281"/>
        <end position="291"/>
    </location>
</feature>
<accession>A0A212A6K5</accession>
<evidence type="ECO:0000256" key="1">
    <source>
        <dbReference type="ARBA" id="ARBA00003544"/>
    </source>
</evidence>
<dbReference type="EMBL" id="NIPW01000064">
    <property type="protein sequence ID" value="OWJ74459.1"/>
    <property type="molecule type" value="Genomic_DNA"/>
</dbReference>
<evidence type="ECO:0000256" key="6">
    <source>
        <dbReference type="SAM" id="MobiDB-lite"/>
    </source>
</evidence>
<evidence type="ECO:0000256" key="3">
    <source>
        <dbReference type="ARBA" id="ARBA00022578"/>
    </source>
</evidence>
<keyword evidence="10" id="KW-1185">Reference proteome</keyword>
<comment type="function">
    <text evidence="1">Involved in the transposition of the insertion sequence IS5.</text>
</comment>
<gene>
    <name evidence="9" type="ORF">CDV49_19415</name>
</gene>
<feature type="region of interest" description="Disordered" evidence="6">
    <location>
        <begin position="159"/>
        <end position="202"/>
    </location>
</feature>
<evidence type="ECO:0000256" key="5">
    <source>
        <dbReference type="ARBA" id="ARBA00023172"/>
    </source>
</evidence>
<dbReference type="PANTHER" id="PTHR35604">
    <property type="entry name" value="TRANSPOSASE INSH FOR INSERTION SEQUENCE ELEMENT IS5A-RELATED"/>
    <property type="match status" value="1"/>
</dbReference>
<evidence type="ECO:0000256" key="4">
    <source>
        <dbReference type="ARBA" id="ARBA00023125"/>
    </source>
</evidence>
<evidence type="ECO:0000256" key="2">
    <source>
        <dbReference type="ARBA" id="ARBA00010075"/>
    </source>
</evidence>
<dbReference type="Pfam" id="PF05598">
    <property type="entry name" value="DUF772"/>
    <property type="match status" value="1"/>
</dbReference>
<dbReference type="InterPro" id="IPR002559">
    <property type="entry name" value="Transposase_11"/>
</dbReference>
<sequence>MAQMGFFDLSDRYASLDAKKDPLVEIDAVVPWEEFRPTLERVWRKPDAERKSRAGRKPMDAVLMFKTLVLGALYNLSDDQIEYQVRDRLSFMRFLGLGLEDRVPDAKTVWLYREALAQAGLVEALFKQFDGYLARRGYIARGGQILDASIVPVPKNHNTREENKAIKSGEVPEGWSDKPAKRSQKDVDARWTKKHGKSHYGYKNHVSMDRKHKLVRRYHVSDAALHDSQAVDHLLTRGNTGAGVWADPAYRSEEMEAKLRGMKLKSHIHRKGKRGKPLTEQAKSSNRTKSSVRARVEHVFGAQTNDMGGTLVRTIGMVRAKAKIGMKNLAYNMRRLGQLSRLNPCPG</sequence>
<organism evidence="9 10">
    <name type="scientific">Haematobacter genomosp. 1</name>
    <dbReference type="NCBI Taxonomy" id="366618"/>
    <lineage>
        <taxon>Bacteria</taxon>
        <taxon>Pseudomonadati</taxon>
        <taxon>Pseudomonadota</taxon>
        <taxon>Alphaproteobacteria</taxon>
        <taxon>Rhodobacterales</taxon>
        <taxon>Paracoccaceae</taxon>
        <taxon>Haematobacter</taxon>
    </lineage>
</organism>
<evidence type="ECO:0000313" key="9">
    <source>
        <dbReference type="EMBL" id="OWJ74459.1"/>
    </source>
</evidence>
<dbReference type="RefSeq" id="WP_085502601.1">
    <property type="nucleotide sequence ID" value="NZ_NIPW01000064.1"/>
</dbReference>
<feature type="domain" description="Transposase IS4-like" evidence="7">
    <location>
        <begin position="143"/>
        <end position="333"/>
    </location>
</feature>
<keyword evidence="3" id="KW-0815">Transposition</keyword>
<feature type="compositionally biased region" description="Basic and acidic residues" evidence="6">
    <location>
        <begin position="175"/>
        <end position="191"/>
    </location>
</feature>
<name>A0A212A6K5_9RHOB</name>
<evidence type="ECO:0000313" key="10">
    <source>
        <dbReference type="Proteomes" id="UP000196878"/>
    </source>
</evidence>
<evidence type="ECO:0000259" key="8">
    <source>
        <dbReference type="Pfam" id="PF05598"/>
    </source>
</evidence>
<dbReference type="PANTHER" id="PTHR35604:SF2">
    <property type="entry name" value="TRANSPOSASE INSH FOR INSERTION SEQUENCE ELEMENT IS5A-RELATED"/>
    <property type="match status" value="1"/>
</dbReference>
<reference evidence="9 10" key="1">
    <citation type="submission" date="2016-12" db="EMBL/GenBank/DDBJ databases">
        <title>Comparison of Traditional DNA-DNA Hybridization with In Silico Genomic Analysis.</title>
        <authorList>
            <person name="Nicholson A.C."/>
            <person name="Humrighouse B.W."/>
            <person name="Graziano J."/>
            <person name="Lasker B."/>
            <person name="Whitney A.M."/>
            <person name="Mcquiston J.R."/>
        </authorList>
    </citation>
    <scope>NUCLEOTIDE SEQUENCE [LARGE SCALE GENOMIC DNA]</scope>
    <source>
        <strain evidence="9 10">H2240</strain>
    </source>
</reference>
<dbReference type="Pfam" id="PF01609">
    <property type="entry name" value="DDE_Tnp_1"/>
    <property type="match status" value="1"/>
</dbReference>
<keyword evidence="5" id="KW-0233">DNA recombination</keyword>
<dbReference type="GO" id="GO:0006313">
    <property type="term" value="P:DNA transposition"/>
    <property type="evidence" value="ECO:0007669"/>
    <property type="project" value="InterPro"/>
</dbReference>
<dbReference type="Proteomes" id="UP000196878">
    <property type="component" value="Unassembled WGS sequence"/>
</dbReference>